<evidence type="ECO:0000313" key="6">
    <source>
        <dbReference type="Proteomes" id="UP000664109"/>
    </source>
</evidence>
<dbReference type="EMBL" id="JAFEJA010000001">
    <property type="protein sequence ID" value="MBM9618374.1"/>
    <property type="molecule type" value="Genomic_DNA"/>
</dbReference>
<dbReference type="InterPro" id="IPR015815">
    <property type="entry name" value="HIBADH-related"/>
</dbReference>
<dbReference type="InterPro" id="IPR008927">
    <property type="entry name" value="6-PGluconate_DH-like_C_sf"/>
</dbReference>
<proteinExistence type="inferred from homology"/>
<feature type="domain" description="6-phosphogluconate dehydrogenase NADP-binding" evidence="3">
    <location>
        <begin position="11"/>
        <end position="169"/>
    </location>
</feature>
<dbReference type="PANTHER" id="PTHR43580">
    <property type="entry name" value="OXIDOREDUCTASE GLYR1-RELATED"/>
    <property type="match status" value="1"/>
</dbReference>
<feature type="domain" description="NADPH-dependent reductive aminase-like C-terminal" evidence="4">
    <location>
        <begin position="171"/>
        <end position="297"/>
    </location>
</feature>
<accession>A0ABS2UM48</accession>
<sequence length="303" mass="31458">MTQHRNKRNTQVTVVGLGLMGRALAGAFVRGGLDVTVWNRTASRADDLVAGGARRAGSVREAVEAAGPDGLVVVCLTDYDAVREVLDPLGGLLDGRVLVNLTSGTSTVARETAARVAEAGGVCLDGAVMATPDGIGTADATVLLSGDFGAWTRHEKTLRLLGGRTDHIGDDHGLAALYEMGVLGLMWGILNGFLHGAALLGAAGVRAEAFAPVAKQGVATVAGWLDDYARRADAGDHGSPEATVETHLATMNHLVHESEALGVDTELPRLVRELAERAVAAGHGGDEYSVMIDVFRKRVGTPS</sequence>
<name>A0ABS2UM48_9ACTN</name>
<reference evidence="5 6" key="1">
    <citation type="journal article" date="2016" name="Arch. Microbiol.">
        <title>Streptomyces zhihengii sp. nov., isolated from rhizospheric soil of Psammosilene tunicoides.</title>
        <authorList>
            <person name="Huang M.J."/>
            <person name="Fei J.J."/>
            <person name="Salam N."/>
            <person name="Kim C.J."/>
            <person name="Hozzein W.N."/>
            <person name="Xiao M."/>
            <person name="Huang H.Q."/>
            <person name="Li W.J."/>
        </authorList>
    </citation>
    <scope>NUCLEOTIDE SEQUENCE [LARGE SCALE GENOMIC DNA]</scope>
    <source>
        <strain evidence="5 6">YIM T102</strain>
    </source>
</reference>
<organism evidence="5 6">
    <name type="scientific">Streptomyces zhihengii</name>
    <dbReference type="NCBI Taxonomy" id="1818004"/>
    <lineage>
        <taxon>Bacteria</taxon>
        <taxon>Bacillati</taxon>
        <taxon>Actinomycetota</taxon>
        <taxon>Actinomycetes</taxon>
        <taxon>Kitasatosporales</taxon>
        <taxon>Streptomycetaceae</taxon>
        <taxon>Streptomyces</taxon>
    </lineage>
</organism>
<evidence type="ECO:0000256" key="2">
    <source>
        <dbReference type="ARBA" id="ARBA00023002"/>
    </source>
</evidence>
<dbReference type="InterPro" id="IPR051265">
    <property type="entry name" value="HIBADH-related_NP60_sf"/>
</dbReference>
<keyword evidence="2" id="KW-0560">Oxidoreductase</keyword>
<dbReference type="Pfam" id="PF03446">
    <property type="entry name" value="NAD_binding_2"/>
    <property type="match status" value="1"/>
</dbReference>
<dbReference type="InterPro" id="IPR036291">
    <property type="entry name" value="NAD(P)-bd_dom_sf"/>
</dbReference>
<evidence type="ECO:0000259" key="4">
    <source>
        <dbReference type="Pfam" id="PF21761"/>
    </source>
</evidence>
<dbReference type="RefSeq" id="WP_205372656.1">
    <property type="nucleotide sequence ID" value="NZ_JAFEJA010000001.1"/>
</dbReference>
<dbReference type="Gene3D" id="1.10.1040.10">
    <property type="entry name" value="N-(1-d-carboxylethyl)-l-norvaline Dehydrogenase, domain 2"/>
    <property type="match status" value="1"/>
</dbReference>
<dbReference type="Pfam" id="PF21761">
    <property type="entry name" value="RedAm-like_C"/>
    <property type="match status" value="1"/>
</dbReference>
<keyword evidence="6" id="KW-1185">Reference proteome</keyword>
<dbReference type="InterPro" id="IPR048666">
    <property type="entry name" value="RedAm-like_C"/>
</dbReference>
<dbReference type="Proteomes" id="UP000664109">
    <property type="component" value="Unassembled WGS sequence"/>
</dbReference>
<evidence type="ECO:0000256" key="1">
    <source>
        <dbReference type="ARBA" id="ARBA00009080"/>
    </source>
</evidence>
<gene>
    <name evidence="5" type="ORF">JE024_06365</name>
</gene>
<dbReference type="SUPFAM" id="SSF51735">
    <property type="entry name" value="NAD(P)-binding Rossmann-fold domains"/>
    <property type="match status" value="1"/>
</dbReference>
<evidence type="ECO:0000259" key="3">
    <source>
        <dbReference type="Pfam" id="PF03446"/>
    </source>
</evidence>
<dbReference type="Gene3D" id="3.40.50.720">
    <property type="entry name" value="NAD(P)-binding Rossmann-like Domain"/>
    <property type="match status" value="1"/>
</dbReference>
<comment type="caution">
    <text evidence="5">The sequence shown here is derived from an EMBL/GenBank/DDBJ whole genome shotgun (WGS) entry which is preliminary data.</text>
</comment>
<dbReference type="PANTHER" id="PTHR43580:SF2">
    <property type="entry name" value="CYTOKINE-LIKE NUCLEAR FACTOR N-PAC"/>
    <property type="match status" value="1"/>
</dbReference>
<dbReference type="PIRSF" id="PIRSF000103">
    <property type="entry name" value="HIBADH"/>
    <property type="match status" value="1"/>
</dbReference>
<protein>
    <submittedName>
        <fullName evidence="5">NAD(P)-dependent oxidoreductase</fullName>
    </submittedName>
</protein>
<evidence type="ECO:0000313" key="5">
    <source>
        <dbReference type="EMBL" id="MBM9618374.1"/>
    </source>
</evidence>
<comment type="similarity">
    <text evidence="1">Belongs to the HIBADH-related family.</text>
</comment>
<dbReference type="InterPro" id="IPR006115">
    <property type="entry name" value="6PGDH_NADP-bd"/>
</dbReference>
<dbReference type="InterPro" id="IPR013328">
    <property type="entry name" value="6PGD_dom2"/>
</dbReference>
<dbReference type="SUPFAM" id="SSF48179">
    <property type="entry name" value="6-phosphogluconate dehydrogenase C-terminal domain-like"/>
    <property type="match status" value="1"/>
</dbReference>